<dbReference type="Proteomes" id="UP000634229">
    <property type="component" value="Unassembled WGS sequence"/>
</dbReference>
<keyword evidence="6" id="KW-1185">Reference proteome</keyword>
<evidence type="ECO:0000313" key="6">
    <source>
        <dbReference type="Proteomes" id="UP000634229"/>
    </source>
</evidence>
<protein>
    <submittedName>
        <fullName evidence="5">Acyltransferase domain-containing protein</fullName>
    </submittedName>
</protein>
<feature type="non-terminal residue" evidence="5">
    <location>
        <position position="331"/>
    </location>
</feature>
<reference evidence="5 6" key="1">
    <citation type="submission" date="2021-01" db="EMBL/GenBank/DDBJ databases">
        <title>WGS of actinomycetes isolated from Thailand.</title>
        <authorList>
            <person name="Thawai C."/>
        </authorList>
    </citation>
    <scope>NUCLEOTIDE SEQUENCE [LARGE SCALE GENOMIC DNA]</scope>
    <source>
        <strain evidence="5 6">CA1R205</strain>
    </source>
</reference>
<dbReference type="SMART" id="SM00827">
    <property type="entry name" value="PKS_AT"/>
    <property type="match status" value="1"/>
</dbReference>
<dbReference type="PANTHER" id="PTHR43775">
    <property type="entry name" value="FATTY ACID SYNTHASE"/>
    <property type="match status" value="1"/>
</dbReference>
<dbReference type="InterPro" id="IPR014043">
    <property type="entry name" value="Acyl_transferase_dom"/>
</dbReference>
<accession>A0ABS1NSQ1</accession>
<dbReference type="InterPro" id="IPR016039">
    <property type="entry name" value="Thiolase-like"/>
</dbReference>
<dbReference type="EMBL" id="JAERRF010000143">
    <property type="protein sequence ID" value="MBL1102907.1"/>
    <property type="molecule type" value="Genomic_DNA"/>
</dbReference>
<dbReference type="InterPro" id="IPR001227">
    <property type="entry name" value="Ac_transferase_dom_sf"/>
</dbReference>
<dbReference type="Gene3D" id="3.40.366.10">
    <property type="entry name" value="Malonyl-Coenzyme A Acyl Carrier Protein, domain 2"/>
    <property type="match status" value="1"/>
</dbReference>
<dbReference type="SUPFAM" id="SSF53901">
    <property type="entry name" value="Thiolase-like"/>
    <property type="match status" value="1"/>
</dbReference>
<organism evidence="5 6">
    <name type="scientific">Streptomyces coffeae</name>
    <dbReference type="NCBI Taxonomy" id="621382"/>
    <lineage>
        <taxon>Bacteria</taxon>
        <taxon>Bacillati</taxon>
        <taxon>Actinomycetota</taxon>
        <taxon>Actinomycetes</taxon>
        <taxon>Kitasatosporales</taxon>
        <taxon>Streptomycetaceae</taxon>
        <taxon>Streptomyces</taxon>
    </lineage>
</organism>
<sequence>VLPRTLHADVPSSHVDWTAGDVQVLMENTAWPETGRARRAGVSSFGISGTNAHVILEAGPVVEQPVESREAPWGVVPWPVSAKSVAALDAQIVRLRSVPDSGGRMDVGFSLATSRSVFGHRAVLLASDEGLVEVARGEAGEGPRLGVVFSGQGAQRLGMGRELYDRFPVFAEVLDSVLTQLDGPVREVMWGEDAEELSRTGYAQQALFAVEVALFRLVESLGIRPDFVAGHSIGEVAAAHAAGVLSLVDACALVGARARLMQALPVGGAMVAVQAGEDEVVPLVAGASGRVSVAAVNGPSSVVISGEEAAVLEIAAHFDAEERRTKRLAVS</sequence>
<evidence type="ECO:0000256" key="3">
    <source>
        <dbReference type="ARBA" id="ARBA00023315"/>
    </source>
</evidence>
<dbReference type="Pfam" id="PF00698">
    <property type="entry name" value="Acyl_transf_1"/>
    <property type="match status" value="1"/>
</dbReference>
<name>A0ABS1NSQ1_9ACTN</name>
<comment type="caution">
    <text evidence="5">The sequence shown here is derived from an EMBL/GenBank/DDBJ whole genome shotgun (WGS) entry which is preliminary data.</text>
</comment>
<dbReference type="SUPFAM" id="SSF52151">
    <property type="entry name" value="FabD/lysophospholipase-like"/>
    <property type="match status" value="1"/>
</dbReference>
<evidence type="ECO:0000313" key="5">
    <source>
        <dbReference type="EMBL" id="MBL1102907.1"/>
    </source>
</evidence>
<dbReference type="InterPro" id="IPR032821">
    <property type="entry name" value="PKS_assoc"/>
</dbReference>
<dbReference type="InterPro" id="IPR016036">
    <property type="entry name" value="Malonyl_transacylase_ACP-bd"/>
</dbReference>
<evidence type="ECO:0000259" key="4">
    <source>
        <dbReference type="SMART" id="SM00827"/>
    </source>
</evidence>
<keyword evidence="3 5" id="KW-0012">Acyltransferase</keyword>
<dbReference type="Pfam" id="PF16197">
    <property type="entry name" value="KAsynt_C_assoc"/>
    <property type="match status" value="1"/>
</dbReference>
<evidence type="ECO:0000256" key="2">
    <source>
        <dbReference type="ARBA" id="ARBA00023268"/>
    </source>
</evidence>
<dbReference type="Gene3D" id="3.30.70.3290">
    <property type="match status" value="1"/>
</dbReference>
<keyword evidence="2" id="KW-0511">Multifunctional enzyme</keyword>
<proteinExistence type="predicted"/>
<keyword evidence="1" id="KW-0808">Transferase</keyword>
<dbReference type="PANTHER" id="PTHR43775:SF51">
    <property type="entry name" value="INACTIVE PHENOLPHTHIOCEROL SYNTHESIS POLYKETIDE SYNTHASE TYPE I PKS1-RELATED"/>
    <property type="match status" value="1"/>
</dbReference>
<gene>
    <name evidence="5" type="ORF">JK363_41370</name>
</gene>
<evidence type="ECO:0000256" key="1">
    <source>
        <dbReference type="ARBA" id="ARBA00022679"/>
    </source>
</evidence>
<dbReference type="InterPro" id="IPR050091">
    <property type="entry name" value="PKS_NRPS_Biosynth_Enz"/>
</dbReference>
<feature type="domain" description="Malonyl-CoA:ACP transacylase (MAT)" evidence="4">
    <location>
        <begin position="148"/>
        <end position="331"/>
    </location>
</feature>
<dbReference type="RefSeq" id="WP_201883482.1">
    <property type="nucleotide sequence ID" value="NZ_JAERRF010000143.1"/>
</dbReference>
<dbReference type="GO" id="GO:0016746">
    <property type="term" value="F:acyltransferase activity"/>
    <property type="evidence" value="ECO:0007669"/>
    <property type="project" value="UniProtKB-KW"/>
</dbReference>
<feature type="non-terminal residue" evidence="5">
    <location>
        <position position="1"/>
    </location>
</feature>
<dbReference type="InterPro" id="IPR016035">
    <property type="entry name" value="Acyl_Trfase/lysoPLipase"/>
</dbReference>
<dbReference type="Gene3D" id="3.40.47.10">
    <property type="match status" value="1"/>
</dbReference>
<dbReference type="SUPFAM" id="SSF55048">
    <property type="entry name" value="Probable ACP-binding domain of malonyl-CoA ACP transacylase"/>
    <property type="match status" value="1"/>
</dbReference>